<evidence type="ECO:0000313" key="1">
    <source>
        <dbReference type="EMBL" id="KAG1894083.1"/>
    </source>
</evidence>
<proteinExistence type="predicted"/>
<dbReference type="RefSeq" id="XP_041219659.1">
    <property type="nucleotide sequence ID" value="XM_041368161.1"/>
</dbReference>
<dbReference type="AlphaFoldDB" id="A0AAD4DUB6"/>
<dbReference type="Proteomes" id="UP001195769">
    <property type="component" value="Unassembled WGS sequence"/>
</dbReference>
<sequence>MSSKTSPLLGSTIPAFEGLIQRWNLVVDLVPHCAPLVGIGLTWAVKYDGRMSLTDIYAVAMFIDHTRHPPWMNEHWTILRIAEAKNYILKLMWNKRTTNVSMQSDQSSSQLHPATLGSTIYGLPEINILPHHQGGPQSVVLSPTGTDLLSFWRHIFSSSGDTFTKKHNYLSPHLMEALQVVKFALKKERLHFTKGWAVSQRDMEYNLMCVIGSASREDLLASGGDLLTSAISGTTSGSHDHEALLRVIVEDKCDDVPDDIATTVPFILLLSLD</sequence>
<gene>
    <name evidence="1" type="ORF">F5891DRAFT_1195634</name>
</gene>
<dbReference type="GeneID" id="64662459"/>
<evidence type="ECO:0000313" key="2">
    <source>
        <dbReference type="Proteomes" id="UP001195769"/>
    </source>
</evidence>
<name>A0AAD4DUB6_9AGAM</name>
<organism evidence="1 2">
    <name type="scientific">Suillus fuscotomentosus</name>
    <dbReference type="NCBI Taxonomy" id="1912939"/>
    <lineage>
        <taxon>Eukaryota</taxon>
        <taxon>Fungi</taxon>
        <taxon>Dikarya</taxon>
        <taxon>Basidiomycota</taxon>
        <taxon>Agaricomycotina</taxon>
        <taxon>Agaricomycetes</taxon>
        <taxon>Agaricomycetidae</taxon>
        <taxon>Boletales</taxon>
        <taxon>Suillineae</taxon>
        <taxon>Suillaceae</taxon>
        <taxon>Suillus</taxon>
    </lineage>
</organism>
<accession>A0AAD4DUB6</accession>
<dbReference type="EMBL" id="JABBWK010000085">
    <property type="protein sequence ID" value="KAG1894083.1"/>
    <property type="molecule type" value="Genomic_DNA"/>
</dbReference>
<protein>
    <submittedName>
        <fullName evidence="1">Uncharacterized protein</fullName>
    </submittedName>
</protein>
<reference evidence="1" key="1">
    <citation type="journal article" date="2020" name="New Phytol.">
        <title>Comparative genomics reveals dynamic genome evolution in host specialist ectomycorrhizal fungi.</title>
        <authorList>
            <person name="Lofgren L.A."/>
            <person name="Nguyen N.H."/>
            <person name="Vilgalys R."/>
            <person name="Ruytinx J."/>
            <person name="Liao H.L."/>
            <person name="Branco S."/>
            <person name="Kuo A."/>
            <person name="LaButti K."/>
            <person name="Lipzen A."/>
            <person name="Andreopoulos W."/>
            <person name="Pangilinan J."/>
            <person name="Riley R."/>
            <person name="Hundley H."/>
            <person name="Na H."/>
            <person name="Barry K."/>
            <person name="Grigoriev I.V."/>
            <person name="Stajich J.E."/>
            <person name="Kennedy P.G."/>
        </authorList>
    </citation>
    <scope>NUCLEOTIDE SEQUENCE</scope>
    <source>
        <strain evidence="1">FC203</strain>
    </source>
</reference>
<comment type="caution">
    <text evidence="1">The sequence shown here is derived from an EMBL/GenBank/DDBJ whole genome shotgun (WGS) entry which is preliminary data.</text>
</comment>
<keyword evidence="2" id="KW-1185">Reference proteome</keyword>